<comment type="caution">
    <text evidence="2">The sequence shown here is derived from an EMBL/GenBank/DDBJ whole genome shotgun (WGS) entry which is preliminary data.</text>
</comment>
<evidence type="ECO:0000256" key="1">
    <source>
        <dbReference type="SAM" id="Phobius"/>
    </source>
</evidence>
<keyword evidence="1" id="KW-1133">Transmembrane helix</keyword>
<organism evidence="2 3">
    <name type="scientific">candidate division WOR-1 bacterium RIFOXYB2_FULL_36_35</name>
    <dbReference type="NCBI Taxonomy" id="1802578"/>
    <lineage>
        <taxon>Bacteria</taxon>
        <taxon>Bacillati</taxon>
        <taxon>Saganbacteria</taxon>
    </lineage>
</organism>
<evidence type="ECO:0000313" key="3">
    <source>
        <dbReference type="Proteomes" id="UP000177905"/>
    </source>
</evidence>
<keyword evidence="1" id="KW-0472">Membrane</keyword>
<sequence length="201" mass="22377">MDIGKAFNDAWSIYSKNAITIILSFLVTAILSIITIGILATPLFTGFQMLFVKAKRGEAVELKNIFDPLKNFLNLIIAGLIVFVIVVLIYIIPMLFYRFGLDTLGRTVNLVAMLALIYLYVSIMYAFLMIQDKGLAPKEALFASKDLVAKNNFWMHLLFLVLVGIVYVIPVIIPTLGFILMFLTGSYACGVLACAYENEAK</sequence>
<dbReference type="Proteomes" id="UP000177905">
    <property type="component" value="Unassembled WGS sequence"/>
</dbReference>
<accession>A0A1F4S4A8</accession>
<feature type="transmembrane region" description="Helical" evidence="1">
    <location>
        <begin position="72"/>
        <end position="96"/>
    </location>
</feature>
<reference evidence="2 3" key="1">
    <citation type="journal article" date="2016" name="Nat. Commun.">
        <title>Thousands of microbial genomes shed light on interconnected biogeochemical processes in an aquifer system.</title>
        <authorList>
            <person name="Anantharaman K."/>
            <person name="Brown C.T."/>
            <person name="Hug L.A."/>
            <person name="Sharon I."/>
            <person name="Castelle C.J."/>
            <person name="Probst A.J."/>
            <person name="Thomas B.C."/>
            <person name="Singh A."/>
            <person name="Wilkins M.J."/>
            <person name="Karaoz U."/>
            <person name="Brodie E.L."/>
            <person name="Williams K.H."/>
            <person name="Hubbard S.S."/>
            <person name="Banfield J.F."/>
        </authorList>
    </citation>
    <scope>NUCLEOTIDE SEQUENCE [LARGE SCALE GENOMIC DNA]</scope>
</reference>
<evidence type="ECO:0000313" key="2">
    <source>
        <dbReference type="EMBL" id="OGC15272.1"/>
    </source>
</evidence>
<dbReference type="AlphaFoldDB" id="A0A1F4S4A8"/>
<evidence type="ECO:0008006" key="4">
    <source>
        <dbReference type="Google" id="ProtNLM"/>
    </source>
</evidence>
<gene>
    <name evidence="2" type="ORF">A2290_03255</name>
</gene>
<feature type="transmembrane region" description="Helical" evidence="1">
    <location>
        <begin position="151"/>
        <end position="169"/>
    </location>
</feature>
<name>A0A1F4S4A8_UNCSA</name>
<proteinExistence type="predicted"/>
<feature type="transmembrane region" description="Helical" evidence="1">
    <location>
        <begin position="18"/>
        <end position="51"/>
    </location>
</feature>
<feature type="transmembrane region" description="Helical" evidence="1">
    <location>
        <begin position="108"/>
        <end position="130"/>
    </location>
</feature>
<protein>
    <recommendedName>
        <fullName evidence="4">Glycerophosphoryl diester phosphodiesterase membrane domain-containing protein</fullName>
    </recommendedName>
</protein>
<dbReference type="EMBL" id="MEUA01000023">
    <property type="protein sequence ID" value="OGC15272.1"/>
    <property type="molecule type" value="Genomic_DNA"/>
</dbReference>
<keyword evidence="1" id="KW-0812">Transmembrane</keyword>